<dbReference type="AlphaFoldDB" id="A0A016TK73"/>
<organism evidence="1 2">
    <name type="scientific">Ancylostoma ceylanicum</name>
    <dbReference type="NCBI Taxonomy" id="53326"/>
    <lineage>
        <taxon>Eukaryota</taxon>
        <taxon>Metazoa</taxon>
        <taxon>Ecdysozoa</taxon>
        <taxon>Nematoda</taxon>
        <taxon>Chromadorea</taxon>
        <taxon>Rhabditida</taxon>
        <taxon>Rhabditina</taxon>
        <taxon>Rhabditomorpha</taxon>
        <taxon>Strongyloidea</taxon>
        <taxon>Ancylostomatidae</taxon>
        <taxon>Ancylostomatinae</taxon>
        <taxon>Ancylostoma</taxon>
    </lineage>
</organism>
<dbReference type="EMBL" id="JARK01001432">
    <property type="protein sequence ID" value="EYC03105.1"/>
    <property type="molecule type" value="Genomic_DNA"/>
</dbReference>
<keyword evidence="2" id="KW-1185">Reference proteome</keyword>
<comment type="caution">
    <text evidence="1">The sequence shown here is derived from an EMBL/GenBank/DDBJ whole genome shotgun (WGS) entry which is preliminary data.</text>
</comment>
<evidence type="ECO:0000313" key="1">
    <source>
        <dbReference type="EMBL" id="EYC03105.1"/>
    </source>
</evidence>
<sequence>MPLRLTNRLAVNIFPWIPNPPSFSCQIFGIAEFLKKKFRSVKDQLTLRYTPSDCAQLEVICQIRYLSCNTAYIEKTDTTRGRKRNGFYLEYTIQAL</sequence>
<name>A0A016TK73_9BILA</name>
<accession>A0A016TK73</accession>
<dbReference type="Proteomes" id="UP000024635">
    <property type="component" value="Unassembled WGS sequence"/>
</dbReference>
<evidence type="ECO:0000313" key="2">
    <source>
        <dbReference type="Proteomes" id="UP000024635"/>
    </source>
</evidence>
<gene>
    <name evidence="1" type="primary">Acey_s0096.g2938</name>
    <name evidence="1" type="ORF">Y032_0096g2938</name>
</gene>
<protein>
    <submittedName>
        <fullName evidence="1">Uncharacterized protein</fullName>
    </submittedName>
</protein>
<reference evidence="2" key="1">
    <citation type="journal article" date="2015" name="Nat. Genet.">
        <title>The genome and transcriptome of the zoonotic hookworm Ancylostoma ceylanicum identify infection-specific gene families.</title>
        <authorList>
            <person name="Schwarz E.M."/>
            <person name="Hu Y."/>
            <person name="Antoshechkin I."/>
            <person name="Miller M.M."/>
            <person name="Sternberg P.W."/>
            <person name="Aroian R.V."/>
        </authorList>
    </citation>
    <scope>NUCLEOTIDE SEQUENCE</scope>
    <source>
        <strain evidence="2">HY135</strain>
    </source>
</reference>
<proteinExistence type="predicted"/>